<dbReference type="AlphaFoldDB" id="A0ABD3N372"/>
<feature type="domain" description="Prolyl 4-hydroxylase alpha subunit" evidence="6">
    <location>
        <begin position="51"/>
        <end position="257"/>
    </location>
</feature>
<dbReference type="Pfam" id="PF13661">
    <property type="entry name" value="2OG-FeII_Oxy_4"/>
    <property type="match status" value="1"/>
</dbReference>
<dbReference type="GO" id="GO:0051213">
    <property type="term" value="F:dioxygenase activity"/>
    <property type="evidence" value="ECO:0007669"/>
    <property type="project" value="UniProtKB-KW"/>
</dbReference>
<dbReference type="Proteomes" id="UP001530400">
    <property type="component" value="Unassembled WGS sequence"/>
</dbReference>
<dbReference type="InterPro" id="IPR043044">
    <property type="entry name" value="TPA1/Ofd1_C"/>
</dbReference>
<organism evidence="7 8">
    <name type="scientific">Cyclotella atomus</name>
    <dbReference type="NCBI Taxonomy" id="382360"/>
    <lineage>
        <taxon>Eukaryota</taxon>
        <taxon>Sar</taxon>
        <taxon>Stramenopiles</taxon>
        <taxon>Ochrophyta</taxon>
        <taxon>Bacillariophyta</taxon>
        <taxon>Coscinodiscophyceae</taxon>
        <taxon>Thalassiosirophycidae</taxon>
        <taxon>Stephanodiscales</taxon>
        <taxon>Stephanodiscaceae</taxon>
        <taxon>Cyclotella</taxon>
    </lineage>
</organism>
<keyword evidence="2" id="KW-0847">Vitamin C</keyword>
<evidence type="ECO:0000256" key="4">
    <source>
        <dbReference type="ARBA" id="ARBA00023002"/>
    </source>
</evidence>
<protein>
    <recommendedName>
        <fullName evidence="6">Prolyl 4-hydroxylase alpha subunit domain-containing protein</fullName>
    </recommendedName>
</protein>
<evidence type="ECO:0000313" key="8">
    <source>
        <dbReference type="Proteomes" id="UP001530400"/>
    </source>
</evidence>
<evidence type="ECO:0000313" key="7">
    <source>
        <dbReference type="EMBL" id="KAL3770518.1"/>
    </source>
</evidence>
<evidence type="ECO:0000256" key="1">
    <source>
        <dbReference type="ARBA" id="ARBA00001961"/>
    </source>
</evidence>
<feature type="region of interest" description="Disordered" evidence="5">
    <location>
        <begin position="613"/>
        <end position="632"/>
    </location>
</feature>
<comment type="cofactor">
    <cofactor evidence="1">
        <name>L-ascorbate</name>
        <dbReference type="ChEBI" id="CHEBI:38290"/>
    </cofactor>
</comment>
<keyword evidence="3" id="KW-0223">Dioxygenase</keyword>
<dbReference type="GO" id="GO:0016705">
    <property type="term" value="F:oxidoreductase activity, acting on paired donors, with incorporation or reduction of molecular oxygen"/>
    <property type="evidence" value="ECO:0007669"/>
    <property type="project" value="UniProtKB-ARBA"/>
</dbReference>
<dbReference type="InterPro" id="IPR051842">
    <property type="entry name" value="uS12_prolyl_hydroxylase"/>
</dbReference>
<dbReference type="PANTHER" id="PTHR12117">
    <property type="entry name" value="HISTONE ACETYLTRANSFERASE COMPLEX"/>
    <property type="match status" value="1"/>
</dbReference>
<dbReference type="EMBL" id="JALLPJ020001308">
    <property type="protein sequence ID" value="KAL3770518.1"/>
    <property type="molecule type" value="Genomic_DNA"/>
</dbReference>
<reference evidence="7 8" key="1">
    <citation type="submission" date="2024-10" db="EMBL/GenBank/DDBJ databases">
        <title>Updated reference genomes for cyclostephanoid diatoms.</title>
        <authorList>
            <person name="Roberts W.R."/>
            <person name="Alverson A.J."/>
        </authorList>
    </citation>
    <scope>NUCLEOTIDE SEQUENCE [LARGE SCALE GENOMIC DNA]</scope>
    <source>
        <strain evidence="7 8">AJA010-31</strain>
    </source>
</reference>
<accession>A0ABD3N372</accession>
<name>A0ABD3N372_9STRA</name>
<dbReference type="PANTHER" id="PTHR12117:SF0">
    <property type="entry name" value="PROLYL 3-HYDROXYLASE OGFOD1"/>
    <property type="match status" value="1"/>
</dbReference>
<keyword evidence="4" id="KW-0560">Oxidoreductase</keyword>
<dbReference type="Pfam" id="PF10637">
    <property type="entry name" value="Ofd1_CTDD"/>
    <property type="match status" value="1"/>
</dbReference>
<dbReference type="Gene3D" id="3.60.130.20">
    <property type="entry name" value="Oxoglutarate/iron-dependent oxygenase, C-terminal degradation domain"/>
    <property type="match status" value="1"/>
</dbReference>
<dbReference type="InterPro" id="IPR019601">
    <property type="entry name" value="Oxoglutarate/Fe-dep_Oase_C"/>
</dbReference>
<dbReference type="InterPro" id="IPR006620">
    <property type="entry name" value="Pro_4_hyd_alph"/>
</dbReference>
<evidence type="ECO:0000256" key="3">
    <source>
        <dbReference type="ARBA" id="ARBA00022964"/>
    </source>
</evidence>
<dbReference type="Gene3D" id="2.60.120.620">
    <property type="entry name" value="q2cbj1_9rhob like domain"/>
    <property type="match status" value="1"/>
</dbReference>
<dbReference type="InterPro" id="IPR039558">
    <property type="entry name" value="TPA1/OFD1_N"/>
</dbReference>
<proteinExistence type="predicted"/>
<evidence type="ECO:0000259" key="6">
    <source>
        <dbReference type="SMART" id="SM00702"/>
    </source>
</evidence>
<feature type="region of interest" description="Disordered" evidence="5">
    <location>
        <begin position="1"/>
        <end position="21"/>
    </location>
</feature>
<keyword evidence="8" id="KW-1185">Reference proteome</keyword>
<comment type="caution">
    <text evidence="7">The sequence shown here is derived from an EMBL/GenBank/DDBJ whole genome shotgun (WGS) entry which is preliminary data.</text>
</comment>
<sequence length="632" mass="70771">MATTSTAPPTKRPRRTNNKSDETILNPIASHVLQKTQDWATSYQNATPYPHGIIPDFCQHGFLEKVMEELKLNTKVKFKETDLFRVYQSIDLGNLKDDSELAKQMPSLTKLKHAVYSPEYRVFIEKITGLEAGTLTDEVDCAANCHAKGCHLLCHDDVIGTRKISYIIYLTDPEPTWEDKDGGRLELYEAEVEHPSNHDGKTGGSGGRCVPGALPVKTIMPAFNSMAYFVVEPGKSFHSVQEVFCDRPRLSIQGEKSAAAFIWQYYYTTSNLMYSWIYIGWYHAKECPAEIHNATLQQLKSIEKGEDTQGEFEVMINDGVHNNNKGENDEEKCPLTQADREFLGKFINAAYLNDESMNEIRLRFEEESSVKLRHFLTEVLSAEIKELCSKEDDKDELGCDRPALNYMVGSNEEWVVVGPAHKQRFLEYQKASLGTTNGRTVGVCLQDVKNSLFQSPSFGRWLGWISSLGFPLGHRGKIRRFRPGLDYTVAHYGILTTNAVLDATLCFCGGNGDQCTFDEETNELIGSDDDAVWESGDVGGFECYISADESGESQGPDAEYDEEDDTKLLSVSASDNTLSLVFRDPGTMKFVKYVSAGAPSSRWDIALEYNVHIDDAESEDENESAEDKTDEG</sequence>
<dbReference type="GO" id="GO:0031418">
    <property type="term" value="F:L-ascorbic acid binding"/>
    <property type="evidence" value="ECO:0007669"/>
    <property type="project" value="UniProtKB-KW"/>
</dbReference>
<dbReference type="SMART" id="SM00702">
    <property type="entry name" value="P4Hc"/>
    <property type="match status" value="1"/>
</dbReference>
<gene>
    <name evidence="7" type="ORF">ACHAWO_002235</name>
</gene>
<evidence type="ECO:0000256" key="2">
    <source>
        <dbReference type="ARBA" id="ARBA00022896"/>
    </source>
</evidence>
<evidence type="ECO:0000256" key="5">
    <source>
        <dbReference type="SAM" id="MobiDB-lite"/>
    </source>
</evidence>